<keyword evidence="1" id="KW-0813">Transport</keyword>
<evidence type="ECO:0008006" key="4">
    <source>
        <dbReference type="Google" id="ProtNLM"/>
    </source>
</evidence>
<comment type="caution">
    <text evidence="3">The sequence shown here is derived from an EMBL/GenBank/DDBJ whole genome shotgun (WGS) entry which is preliminary data.</text>
</comment>
<keyword evidence="2" id="KW-1133">Transmembrane helix</keyword>
<evidence type="ECO:0000256" key="1">
    <source>
        <dbReference type="ARBA" id="ARBA00022448"/>
    </source>
</evidence>
<sequence length="146" mass="16533">MNRLVRSIPLVTYVLVFCAAVADWKFPAFLLDMTQILAKANMPLSLLLLGMHLSFSFEADYWRNIWRILAIRYLCGLTIGGIIFYWLPVSDMIRYTCLIGFTLPVGMAAIPFAVEFGYDHQFVGTVANLTILISFLLIWGLIGLAY</sequence>
<accession>A0A645GMW4</accession>
<evidence type="ECO:0000256" key="2">
    <source>
        <dbReference type="SAM" id="Phobius"/>
    </source>
</evidence>
<feature type="transmembrane region" description="Helical" evidence="2">
    <location>
        <begin position="93"/>
        <end position="114"/>
    </location>
</feature>
<feature type="transmembrane region" description="Helical" evidence="2">
    <location>
        <begin position="7"/>
        <end position="24"/>
    </location>
</feature>
<evidence type="ECO:0000313" key="3">
    <source>
        <dbReference type="EMBL" id="MPN27520.1"/>
    </source>
</evidence>
<gene>
    <name evidence="3" type="ORF">SDC9_174954</name>
</gene>
<proteinExistence type="predicted"/>
<keyword evidence="2" id="KW-0472">Membrane</keyword>
<dbReference type="PANTHER" id="PTHR36838">
    <property type="entry name" value="AUXIN EFFLUX CARRIER FAMILY PROTEIN"/>
    <property type="match status" value="1"/>
</dbReference>
<keyword evidence="2" id="KW-0812">Transmembrane</keyword>
<reference evidence="3" key="1">
    <citation type="submission" date="2019-08" db="EMBL/GenBank/DDBJ databases">
        <authorList>
            <person name="Kucharzyk K."/>
            <person name="Murdoch R.W."/>
            <person name="Higgins S."/>
            <person name="Loffler F."/>
        </authorList>
    </citation>
    <scope>NUCLEOTIDE SEQUENCE</scope>
</reference>
<feature type="transmembrane region" description="Helical" evidence="2">
    <location>
        <begin position="69"/>
        <end position="87"/>
    </location>
</feature>
<dbReference type="EMBL" id="VSSQ01077443">
    <property type="protein sequence ID" value="MPN27520.1"/>
    <property type="molecule type" value="Genomic_DNA"/>
</dbReference>
<name>A0A645GMW4_9ZZZZ</name>
<feature type="transmembrane region" description="Helical" evidence="2">
    <location>
        <begin position="36"/>
        <end position="57"/>
    </location>
</feature>
<organism evidence="3">
    <name type="scientific">bioreactor metagenome</name>
    <dbReference type="NCBI Taxonomy" id="1076179"/>
    <lineage>
        <taxon>unclassified sequences</taxon>
        <taxon>metagenomes</taxon>
        <taxon>ecological metagenomes</taxon>
    </lineage>
</organism>
<dbReference type="PANTHER" id="PTHR36838:SF3">
    <property type="entry name" value="TRANSPORTER AUXIN EFFLUX CARRIER EC FAMILY"/>
    <property type="match status" value="1"/>
</dbReference>
<feature type="transmembrane region" description="Helical" evidence="2">
    <location>
        <begin position="126"/>
        <end position="145"/>
    </location>
</feature>
<protein>
    <recommendedName>
        <fullName evidence="4">Membrane transport protein</fullName>
    </recommendedName>
</protein>
<dbReference type="AlphaFoldDB" id="A0A645GMW4"/>